<accession>A0ABU3C992</accession>
<dbReference type="Proteomes" id="UP001262889">
    <property type="component" value="Unassembled WGS sequence"/>
</dbReference>
<keyword evidence="1" id="KW-0732">Signal</keyword>
<dbReference type="Pfam" id="PF13648">
    <property type="entry name" value="Lipocalin_4"/>
    <property type="match status" value="1"/>
</dbReference>
<comment type="caution">
    <text evidence="3">The sequence shown here is derived from an EMBL/GenBank/DDBJ whole genome shotgun (WGS) entry which is preliminary data.</text>
</comment>
<evidence type="ECO:0000313" key="4">
    <source>
        <dbReference type="Proteomes" id="UP001262889"/>
    </source>
</evidence>
<evidence type="ECO:0000259" key="2">
    <source>
        <dbReference type="Pfam" id="PF13648"/>
    </source>
</evidence>
<reference evidence="3 4" key="1">
    <citation type="submission" date="2023-09" db="EMBL/GenBank/DDBJ databases">
        <authorList>
            <person name="Rey-Velasco X."/>
        </authorList>
    </citation>
    <scope>NUCLEOTIDE SEQUENCE [LARGE SCALE GENOMIC DNA]</scope>
    <source>
        <strain evidence="3 4">F363</strain>
    </source>
</reference>
<feature type="chain" id="PRO_5045567575" evidence="1">
    <location>
        <begin position="22"/>
        <end position="132"/>
    </location>
</feature>
<name>A0ABU3C992_9FLAO</name>
<dbReference type="PROSITE" id="PS51257">
    <property type="entry name" value="PROKAR_LIPOPROTEIN"/>
    <property type="match status" value="1"/>
</dbReference>
<evidence type="ECO:0000256" key="1">
    <source>
        <dbReference type="SAM" id="SignalP"/>
    </source>
</evidence>
<evidence type="ECO:0000313" key="3">
    <source>
        <dbReference type="EMBL" id="MDT0642896.1"/>
    </source>
</evidence>
<dbReference type="EMBL" id="JAVRHQ010000008">
    <property type="protein sequence ID" value="MDT0642896.1"/>
    <property type="molecule type" value="Genomic_DNA"/>
</dbReference>
<dbReference type="InterPro" id="IPR024311">
    <property type="entry name" value="Lipocalin-like"/>
</dbReference>
<feature type="domain" description="Lipocalin-like" evidence="2">
    <location>
        <begin position="36"/>
        <end position="100"/>
    </location>
</feature>
<feature type="signal peptide" evidence="1">
    <location>
        <begin position="1"/>
        <end position="21"/>
    </location>
</feature>
<keyword evidence="4" id="KW-1185">Reference proteome</keyword>
<dbReference type="RefSeq" id="WP_311534517.1">
    <property type="nucleotide sequence ID" value="NZ_JAVRHQ010000008.1"/>
</dbReference>
<organism evidence="3 4">
    <name type="scientific">Autumnicola tepida</name>
    <dbReference type="NCBI Taxonomy" id="3075595"/>
    <lineage>
        <taxon>Bacteria</taxon>
        <taxon>Pseudomonadati</taxon>
        <taxon>Bacteroidota</taxon>
        <taxon>Flavobacteriia</taxon>
        <taxon>Flavobacteriales</taxon>
        <taxon>Flavobacteriaceae</taxon>
        <taxon>Autumnicola</taxon>
    </lineage>
</organism>
<protein>
    <submittedName>
        <fullName evidence="3">Lipocalin family protein</fullName>
    </submittedName>
</protein>
<gene>
    <name evidence="3" type="ORF">RM553_08640</name>
</gene>
<sequence>MKVLLQLSSLALLLMIFGCNSEEEEITVLDVNVQNITGTWELTESYVSPGGETEWRPVKNGNIYTFFDNGKFSSSGRQNCSEGEFTLEDNILQLDCEEEHLSWRVDTLGSRVMILGGIGCIEACLYKYKRID</sequence>
<proteinExistence type="predicted"/>